<name>A0A2C6WEB3_9STAP</name>
<dbReference type="FunFam" id="3.30.360.10:FF:000005">
    <property type="entry name" value="Homoserine dehydrogenase"/>
    <property type="match status" value="1"/>
</dbReference>
<evidence type="ECO:0000256" key="11">
    <source>
        <dbReference type="ARBA" id="ARBA00023002"/>
    </source>
</evidence>
<evidence type="ECO:0000256" key="10">
    <source>
        <dbReference type="ARBA" id="ARBA00022857"/>
    </source>
</evidence>
<dbReference type="Pfam" id="PF00742">
    <property type="entry name" value="Homoserine_dh"/>
    <property type="match status" value="1"/>
</dbReference>
<reference evidence="24" key="4">
    <citation type="submission" date="2022-03" db="EMBL/GenBank/DDBJ databases">
        <title>Complete Genome Sequence of Staphylococcus edaphicus strain CCM 8731.</title>
        <authorList>
            <person name="Rimmer C.O."/>
            <person name="Thomas J.C."/>
        </authorList>
    </citation>
    <scope>NUCLEOTIDE SEQUENCE</scope>
    <source>
        <strain evidence="24">CCM 8731</strain>
    </source>
</reference>
<feature type="domain" description="Aspartate/homoserine dehydrogenase NAD-binding" evidence="21">
    <location>
        <begin position="10"/>
        <end position="129"/>
    </location>
</feature>
<dbReference type="GO" id="GO:0009086">
    <property type="term" value="P:methionine biosynthetic process"/>
    <property type="evidence" value="ECO:0007669"/>
    <property type="project" value="UniProtKB-KW"/>
</dbReference>
<evidence type="ECO:0000256" key="12">
    <source>
        <dbReference type="ARBA" id="ARBA00023027"/>
    </source>
</evidence>
<dbReference type="Pfam" id="PF03447">
    <property type="entry name" value="NAD_binding_3"/>
    <property type="match status" value="1"/>
</dbReference>
<evidence type="ECO:0000256" key="9">
    <source>
        <dbReference type="ARBA" id="ARBA00022723"/>
    </source>
</evidence>
<evidence type="ECO:0000256" key="1">
    <source>
        <dbReference type="ARBA" id="ARBA00001920"/>
    </source>
</evidence>
<dbReference type="PANTHER" id="PTHR43331:SF1">
    <property type="entry name" value="HOMOSERINE DEHYDROGENASE"/>
    <property type="match status" value="1"/>
</dbReference>
<comment type="pathway">
    <text evidence="3 18">Amino-acid biosynthesis; L-methionine biosynthesis via de novo pathway; L-homoserine from L-aspartate: step 3/3.</text>
</comment>
<keyword evidence="9" id="KW-0479">Metal-binding</keyword>
<evidence type="ECO:0000256" key="4">
    <source>
        <dbReference type="ARBA" id="ARBA00006753"/>
    </source>
</evidence>
<keyword evidence="13" id="KW-0915">Sodium</keyword>
<reference evidence="25" key="2">
    <citation type="submission" date="2017-10" db="EMBL/GenBank/DDBJ databases">
        <title>Staphylococcus edaphicus sp. nov., isolated in Antarctica, harbouring mecC gene and genomic islands essential in adaptation to extreme environment.</title>
        <authorList>
            <person name="Pantucek R."/>
            <person name="Sedlacek I."/>
            <person name="Indrakova A."/>
            <person name="Vrbovska V."/>
            <person name="Maslanova I."/>
            <person name="Kovarovic V."/>
            <person name="Svec P."/>
            <person name="Kralova S."/>
            <person name="Kristofova L."/>
            <person name="Keklakova J."/>
            <person name="Petras P."/>
            <person name="Doskar J."/>
        </authorList>
    </citation>
    <scope>NUCLEOTIDE SEQUENCE [LARGE SCALE GENOMIC DNA]</scope>
    <source>
        <strain evidence="25">CCM 5085</strain>
    </source>
</reference>
<feature type="binding site" evidence="17">
    <location>
        <position position="190"/>
    </location>
    <ligand>
        <name>L-homoserine</name>
        <dbReference type="ChEBI" id="CHEBI:57476"/>
    </ligand>
</feature>
<dbReference type="Proteomes" id="UP000223828">
    <property type="component" value="Unassembled WGS sequence"/>
</dbReference>
<dbReference type="EMBL" id="MRZN01000016">
    <property type="protein sequence ID" value="PHK49168.1"/>
    <property type="molecule type" value="Genomic_DNA"/>
</dbReference>
<dbReference type="SUPFAM" id="SSF55347">
    <property type="entry name" value="Glyceraldehyde-3-phosphate dehydrogenase-like, C-terminal domain"/>
    <property type="match status" value="1"/>
</dbReference>
<evidence type="ECO:0000313" key="25">
    <source>
        <dbReference type="Proteomes" id="UP000223828"/>
    </source>
</evidence>
<evidence type="ECO:0000313" key="23">
    <source>
        <dbReference type="EMBL" id="PHK49168.1"/>
    </source>
</evidence>
<evidence type="ECO:0000256" key="7">
    <source>
        <dbReference type="ARBA" id="ARBA00022605"/>
    </source>
</evidence>
<dbReference type="PIRSF" id="PIRSF000098">
    <property type="entry name" value="Homoser_dehydrog"/>
    <property type="match status" value="1"/>
</dbReference>
<feature type="binding site" evidence="17">
    <location>
        <position position="105"/>
    </location>
    <ligand>
        <name>NADPH</name>
        <dbReference type="ChEBI" id="CHEBI:57783"/>
    </ligand>
</feature>
<feature type="binding site" evidence="17">
    <location>
        <begin position="9"/>
        <end position="16"/>
    </location>
    <ligand>
        <name>NADP(+)</name>
        <dbReference type="ChEBI" id="CHEBI:58349"/>
    </ligand>
</feature>
<feature type="domain" description="Homoserine dehydrogenase C-terminal" evidence="22">
    <location>
        <begin position="354"/>
        <end position="426"/>
    </location>
</feature>
<evidence type="ECO:0000256" key="5">
    <source>
        <dbReference type="ARBA" id="ARBA00013213"/>
    </source>
</evidence>
<reference evidence="23" key="3">
    <citation type="submission" date="2017-10" db="EMBL/GenBank/DDBJ databases">
        <authorList>
            <person name="Vrbovska V."/>
            <person name="Kovarovic V."/>
            <person name="Indrakova A."/>
        </authorList>
    </citation>
    <scope>NUCLEOTIDE SEQUENCE</scope>
    <source>
        <strain evidence="23">CCM 8730</strain>
    </source>
</reference>
<dbReference type="SUPFAM" id="SSF51735">
    <property type="entry name" value="NAD(P)-binding Rossmann-fold domains"/>
    <property type="match status" value="1"/>
</dbReference>
<evidence type="ECO:0000313" key="24">
    <source>
        <dbReference type="EMBL" id="UQW80536.1"/>
    </source>
</evidence>
<dbReference type="UniPathway" id="UPA00050">
    <property type="reaction ID" value="UER00063"/>
</dbReference>
<dbReference type="Gene3D" id="3.30.70.3100">
    <property type="match status" value="1"/>
</dbReference>
<dbReference type="RefSeq" id="WP_099090785.1">
    <property type="nucleotide sequence ID" value="NZ_CP093217.1"/>
</dbReference>
<protein>
    <recommendedName>
        <fullName evidence="6 18">Homoserine dehydrogenase</fullName>
        <ecNumber evidence="5 18">1.1.1.3</ecNumber>
    </recommendedName>
</protein>
<dbReference type="OrthoDB" id="9808167at2"/>
<dbReference type="InterPro" id="IPR016204">
    <property type="entry name" value="HDH"/>
</dbReference>
<keyword evidence="26" id="KW-1185">Reference proteome</keyword>
<dbReference type="Pfam" id="PF22101">
    <property type="entry name" value="HSD_C"/>
    <property type="match status" value="1"/>
</dbReference>
<keyword evidence="8 18" id="KW-0791">Threonine biosynthesis</keyword>
<dbReference type="NCBIfam" id="NF004976">
    <property type="entry name" value="PRK06349.1"/>
    <property type="match status" value="1"/>
</dbReference>
<reference evidence="23" key="1">
    <citation type="journal article" date="2017" name="Appl. Environ. Microbiol.">
        <title>Staphylococcus edaphicus sp. nov., isolated in Antarctica, harbours mecC gene and genomic islands with suspected role in adaptation to extreme environment.</title>
        <authorList>
            <person name="Pantucek R."/>
            <person name="Sedlacek I."/>
            <person name="Indrakova A."/>
            <person name="Vrbovska V."/>
            <person name="Maslanova I."/>
            <person name="Kovarovic V."/>
            <person name="Svec P."/>
            <person name="Kralova S."/>
            <person name="Kristofova L."/>
            <person name="Keklakova J."/>
            <person name="Petras P."/>
            <person name="Doskar J."/>
        </authorList>
    </citation>
    <scope>NUCLEOTIDE SEQUENCE</scope>
    <source>
        <strain evidence="23">CCM 8730</strain>
    </source>
</reference>
<proteinExistence type="inferred from homology"/>
<dbReference type="InterPro" id="IPR001342">
    <property type="entry name" value="HDH_cat"/>
</dbReference>
<dbReference type="Proteomes" id="UP001056588">
    <property type="component" value="Chromosome"/>
</dbReference>
<dbReference type="PROSITE" id="PS01042">
    <property type="entry name" value="HOMOSER_DHGENASE"/>
    <property type="match status" value="1"/>
</dbReference>
<evidence type="ECO:0000256" key="3">
    <source>
        <dbReference type="ARBA" id="ARBA00005062"/>
    </source>
</evidence>
<dbReference type="UniPathway" id="UPA00051">
    <property type="reaction ID" value="UER00465"/>
</dbReference>
<comment type="catalytic activity">
    <reaction evidence="15">
        <text>L-homoserine + NADP(+) = L-aspartate 4-semialdehyde + NADPH + H(+)</text>
        <dbReference type="Rhea" id="RHEA:15761"/>
        <dbReference type="ChEBI" id="CHEBI:15378"/>
        <dbReference type="ChEBI" id="CHEBI:57476"/>
        <dbReference type="ChEBI" id="CHEBI:57783"/>
        <dbReference type="ChEBI" id="CHEBI:58349"/>
        <dbReference type="ChEBI" id="CHEBI:537519"/>
        <dbReference type="EC" id="1.1.1.3"/>
    </reaction>
    <physiologicalReaction direction="right-to-left" evidence="15">
        <dbReference type="Rhea" id="RHEA:15763"/>
    </physiologicalReaction>
</comment>
<dbReference type="InterPro" id="IPR054326">
    <property type="entry name" value="HSD_C"/>
</dbReference>
<dbReference type="EC" id="1.1.1.3" evidence="5 18"/>
<dbReference type="PANTHER" id="PTHR43331">
    <property type="entry name" value="HOMOSERINE DEHYDROGENASE"/>
    <property type="match status" value="1"/>
</dbReference>
<keyword evidence="10 17" id="KW-0521">NADP</keyword>
<dbReference type="InterPro" id="IPR019811">
    <property type="entry name" value="HDH_CS"/>
</dbReference>
<evidence type="ECO:0000256" key="14">
    <source>
        <dbReference type="ARBA" id="ARBA00023167"/>
    </source>
</evidence>
<dbReference type="AlphaFoldDB" id="A0A2C6WEB3"/>
<comment type="similarity">
    <text evidence="4 19">Belongs to the homoserine dehydrogenase family.</text>
</comment>
<evidence type="ECO:0000259" key="20">
    <source>
        <dbReference type="Pfam" id="PF00742"/>
    </source>
</evidence>
<accession>A0A2C6WEB3</accession>
<evidence type="ECO:0000256" key="15">
    <source>
        <dbReference type="ARBA" id="ARBA00048841"/>
    </source>
</evidence>
<dbReference type="Gene3D" id="3.40.50.720">
    <property type="entry name" value="NAD(P)-binding Rossmann-like Domain"/>
    <property type="match status" value="1"/>
</dbReference>
<evidence type="ECO:0000256" key="18">
    <source>
        <dbReference type="RuleBase" id="RU000579"/>
    </source>
</evidence>
<dbReference type="FunFam" id="3.40.50.720:FF:000062">
    <property type="entry name" value="Homoserine dehydrogenase"/>
    <property type="match status" value="1"/>
</dbReference>
<feature type="domain" description="Homoserine dehydrogenase catalytic" evidence="20">
    <location>
        <begin position="137"/>
        <end position="315"/>
    </location>
</feature>
<evidence type="ECO:0000256" key="13">
    <source>
        <dbReference type="ARBA" id="ARBA00023053"/>
    </source>
</evidence>
<evidence type="ECO:0000256" key="2">
    <source>
        <dbReference type="ARBA" id="ARBA00005056"/>
    </source>
</evidence>
<dbReference type="GO" id="GO:0050661">
    <property type="term" value="F:NADP binding"/>
    <property type="evidence" value="ECO:0007669"/>
    <property type="project" value="InterPro"/>
</dbReference>
<evidence type="ECO:0000313" key="26">
    <source>
        <dbReference type="Proteomes" id="UP001056588"/>
    </source>
</evidence>
<feature type="active site" description="Proton donor" evidence="16">
    <location>
        <position position="205"/>
    </location>
</feature>
<comment type="pathway">
    <text evidence="2 18">Amino-acid biosynthesis; L-threonine biosynthesis; L-threonine from L-aspartate: step 3/5.</text>
</comment>
<evidence type="ECO:0000259" key="21">
    <source>
        <dbReference type="Pfam" id="PF03447"/>
    </source>
</evidence>
<evidence type="ECO:0000256" key="19">
    <source>
        <dbReference type="RuleBase" id="RU004171"/>
    </source>
</evidence>
<dbReference type="GO" id="GO:0009088">
    <property type="term" value="P:threonine biosynthetic process"/>
    <property type="evidence" value="ECO:0007669"/>
    <property type="project" value="UniProtKB-UniPathway"/>
</dbReference>
<evidence type="ECO:0000256" key="16">
    <source>
        <dbReference type="PIRSR" id="PIRSR000098-1"/>
    </source>
</evidence>
<evidence type="ECO:0000259" key="22">
    <source>
        <dbReference type="Pfam" id="PF22101"/>
    </source>
</evidence>
<evidence type="ECO:0000256" key="6">
    <source>
        <dbReference type="ARBA" id="ARBA00013376"/>
    </source>
</evidence>
<keyword evidence="7 18" id="KW-0028">Amino-acid biosynthesis</keyword>
<organism evidence="23 25">
    <name type="scientific">Staphylococcus edaphicus</name>
    <dbReference type="NCBI Taxonomy" id="1955013"/>
    <lineage>
        <taxon>Bacteria</taxon>
        <taxon>Bacillati</taxon>
        <taxon>Bacillota</taxon>
        <taxon>Bacilli</taxon>
        <taxon>Bacillales</taxon>
        <taxon>Staphylococcaceae</taxon>
        <taxon>Staphylococcus</taxon>
    </lineage>
</organism>
<keyword evidence="12" id="KW-0520">NAD</keyword>
<comment type="cofactor">
    <cofactor evidence="1">
        <name>a metal cation</name>
        <dbReference type="ChEBI" id="CHEBI:25213"/>
    </cofactor>
</comment>
<evidence type="ECO:0000256" key="8">
    <source>
        <dbReference type="ARBA" id="ARBA00022697"/>
    </source>
</evidence>
<dbReference type="EMBL" id="CP093217">
    <property type="protein sequence ID" value="UQW80536.1"/>
    <property type="molecule type" value="Genomic_DNA"/>
</dbReference>
<dbReference type="InterPro" id="IPR005106">
    <property type="entry name" value="Asp/hSer_DH_NAD-bd"/>
</dbReference>
<evidence type="ECO:0000256" key="17">
    <source>
        <dbReference type="PIRSR" id="PIRSR000098-2"/>
    </source>
</evidence>
<sequence length="426" mass="46493">MRELNVALLGLGTVGSGVVKIIEENREQIKETMNKDINIRHILVRDTSRPRPINVSSYHLTENIDDILNDDSIDIIVEVMGGIEPTVDWLKRALSQKKHVVTANKDLLAVHLNVLEDLAQENDVALKYEASVAGGIPIVNAINNGLNANNISKFMGILNGTSNFILSKMTKEGSTFEDALDEAQKLGFAEADPTDDVEGIDAARKVVITSYLSFNRVINLNDVDRHGISDVASEDIQVADKLGYKIKLIGKGTYENGQVQASVAPTLVNNAHQLASVEDEYNAIYVIGDAVGETMFYGKGAGSLATGSAVVSDLLNVTLNFETNLHTLPPHFELKTEKTKEMMDESETISLKNKESYYVVIQTDGEEVNKVETSLKGQLPFHKSLAVTERDAHTIGAVIIGIDENPESSITESGYIVKKIYPVEGV</sequence>
<dbReference type="GO" id="GO:0004412">
    <property type="term" value="F:homoserine dehydrogenase activity"/>
    <property type="evidence" value="ECO:0007669"/>
    <property type="project" value="UniProtKB-EC"/>
</dbReference>
<dbReference type="GO" id="GO:0046872">
    <property type="term" value="F:metal ion binding"/>
    <property type="evidence" value="ECO:0007669"/>
    <property type="project" value="UniProtKB-KW"/>
</dbReference>
<gene>
    <name evidence="23" type="ORF">BTJ66_09800</name>
    <name evidence="24" type="ORF">MNY58_07970</name>
</gene>
<keyword evidence="14 18" id="KW-0486">Methionine biosynthesis</keyword>
<keyword evidence="11 18" id="KW-0560">Oxidoreductase</keyword>
<dbReference type="InterPro" id="IPR036291">
    <property type="entry name" value="NAD(P)-bd_dom_sf"/>
</dbReference>
<dbReference type="Gene3D" id="3.30.360.10">
    <property type="entry name" value="Dihydrodipicolinate Reductase, domain 2"/>
    <property type="match status" value="1"/>
</dbReference>